<feature type="domain" description="Late embryogenesis abundant protein LEA-2 subgroup" evidence="2">
    <location>
        <begin position="47"/>
        <end position="140"/>
    </location>
</feature>
<evidence type="ECO:0000313" key="3">
    <source>
        <dbReference type="EMBL" id="GBR77463.1"/>
    </source>
</evidence>
<comment type="caution">
    <text evidence="3">The sequence shown here is derived from an EMBL/GenBank/DDBJ whole genome shotgun (WGS) entry which is preliminary data.</text>
</comment>
<accession>A0A388TJI7</accession>
<dbReference type="SUPFAM" id="SSF117070">
    <property type="entry name" value="LEA14-like"/>
    <property type="match status" value="1"/>
</dbReference>
<dbReference type="AlphaFoldDB" id="A0A388TJI7"/>
<sequence>MKSVKILLAALVCLGLFGCVQNPEITYLNNEVKLNDLQSARAKFNFNLHNPNILPINGKIDYTFYVEEKEFLSGQSETIDAPANNDTTFALEQDIDFAKFFGSAAEMVNAILNGQKSIKVRVAGQYTTKVLGFWEYPIKIDQEVDVPLPEFKTEDVTKSVQDALKNIILDDLKKLF</sequence>
<dbReference type="PROSITE" id="PS51257">
    <property type="entry name" value="PROKAR_LIPOPROTEIN"/>
    <property type="match status" value="1"/>
</dbReference>
<reference evidence="3 4" key="1">
    <citation type="journal article" date="2019" name="ISME J.">
        <title>Genome analyses of uncultured TG2/ZB3 bacteria in 'Margulisbacteria' specifically attached to ectosymbiotic spirochetes of protists in the termite gut.</title>
        <authorList>
            <person name="Utami Y.D."/>
            <person name="Kuwahara H."/>
            <person name="Igai K."/>
            <person name="Murakami T."/>
            <person name="Sugaya K."/>
            <person name="Morikawa T."/>
            <person name="Nagura Y."/>
            <person name="Yuki M."/>
            <person name="Deevong P."/>
            <person name="Inoue T."/>
            <person name="Kihara K."/>
            <person name="Lo N."/>
            <person name="Yamada A."/>
            <person name="Ohkuma M."/>
            <person name="Hongoh Y."/>
        </authorList>
    </citation>
    <scope>NUCLEOTIDE SEQUENCE [LARGE SCALE GENOMIC DNA]</scope>
    <source>
        <strain evidence="3">RsDinE6-01</strain>
    </source>
</reference>
<gene>
    <name evidence="3" type="ORF">RDn1_122</name>
</gene>
<organism evidence="3 4">
    <name type="scientific">Candidatus Termititenax dinenymphae</name>
    <dbReference type="NCBI Taxonomy" id="2218523"/>
    <lineage>
        <taxon>Bacteria</taxon>
        <taxon>Bacillati</taxon>
        <taxon>Candidatus Margulisiibacteriota</taxon>
        <taxon>Candidatus Termititenacia</taxon>
        <taxon>Candidatus Termititenacales</taxon>
        <taxon>Candidatus Termititenacaceae</taxon>
        <taxon>Candidatus Termititenax</taxon>
    </lineage>
</organism>
<name>A0A388TJI7_9BACT</name>
<evidence type="ECO:0000256" key="1">
    <source>
        <dbReference type="SAM" id="SignalP"/>
    </source>
</evidence>
<dbReference type="EMBL" id="BGZP01000002">
    <property type="protein sequence ID" value="GBR77463.1"/>
    <property type="molecule type" value="Genomic_DNA"/>
</dbReference>
<feature type="chain" id="PRO_5017226487" description="Late embryogenesis abundant protein LEA-2 subgroup domain-containing protein" evidence="1">
    <location>
        <begin position="23"/>
        <end position="176"/>
    </location>
</feature>
<keyword evidence="1" id="KW-0732">Signal</keyword>
<keyword evidence="4" id="KW-1185">Reference proteome</keyword>
<evidence type="ECO:0000259" key="2">
    <source>
        <dbReference type="Pfam" id="PF03168"/>
    </source>
</evidence>
<dbReference type="Gene3D" id="2.60.40.1820">
    <property type="match status" value="1"/>
</dbReference>
<dbReference type="InterPro" id="IPR004864">
    <property type="entry name" value="LEA_2"/>
</dbReference>
<proteinExistence type="predicted"/>
<protein>
    <recommendedName>
        <fullName evidence="2">Late embryogenesis abundant protein LEA-2 subgroup domain-containing protein</fullName>
    </recommendedName>
</protein>
<dbReference type="Pfam" id="PF03168">
    <property type="entry name" value="LEA_2"/>
    <property type="match status" value="1"/>
</dbReference>
<feature type="signal peptide" evidence="1">
    <location>
        <begin position="1"/>
        <end position="22"/>
    </location>
</feature>
<evidence type="ECO:0000313" key="4">
    <source>
        <dbReference type="Proteomes" id="UP000282196"/>
    </source>
</evidence>
<dbReference type="Proteomes" id="UP000282196">
    <property type="component" value="Unassembled WGS sequence"/>
</dbReference>